<keyword evidence="2" id="KW-1185">Reference proteome</keyword>
<evidence type="ECO:0000313" key="1">
    <source>
        <dbReference type="EMBL" id="GGF85564.1"/>
    </source>
</evidence>
<dbReference type="RefSeq" id="WP_120460308.1">
    <property type="nucleotide sequence ID" value="NZ_BMIW01000002.1"/>
</dbReference>
<comment type="caution">
    <text evidence="1">The sequence shown here is derived from an EMBL/GenBank/DDBJ whole genome shotgun (WGS) entry which is preliminary data.</text>
</comment>
<gene>
    <name evidence="1" type="ORF">GCM10010913_03770</name>
</gene>
<accession>A0ABQ1VQH3</accession>
<sequence length="323" mass="37537">MAKWKLYWVESDGYEDCFVVAKNSRSAKCVEVNMNGFNMSDVTAMRVMDIPDTFEEKADKKFRDWSKEHAPHQANRPDLHQWPWYADKWLLEDLGAQFRVIDDEEQTLLRDVVYAKKTNGQWYTYSVGARALSERNELLPQYDNYENEPRINIADQLHGAIGLSLTQCHEIEYLFSKSFIFAVSEKQQKKYETINDFFKGWEKKTLGGLFSAIQEAFDIDTDIKIAMDLFLEMRNKLVHGITTTQRYDIHTDWGQRELLVFLDVFLSLCILIKDIAASCFEVSIEYGSTFLLNENDEKVPVKSSEELLGLFISCFKLKSSTVV</sequence>
<organism evidence="1 2">
    <name type="scientific">Paenibacillus aceti</name>
    <dbReference type="NCBI Taxonomy" id="1820010"/>
    <lineage>
        <taxon>Bacteria</taxon>
        <taxon>Bacillati</taxon>
        <taxon>Bacillota</taxon>
        <taxon>Bacilli</taxon>
        <taxon>Bacillales</taxon>
        <taxon>Paenibacillaceae</taxon>
        <taxon>Paenibacillus</taxon>
    </lineage>
</organism>
<proteinExistence type="predicted"/>
<protein>
    <recommendedName>
        <fullName evidence="3">Apea-like HEPN domain-containing protein</fullName>
    </recommendedName>
</protein>
<reference evidence="2" key="1">
    <citation type="journal article" date="2019" name="Int. J. Syst. Evol. Microbiol.">
        <title>The Global Catalogue of Microorganisms (GCM) 10K type strain sequencing project: providing services to taxonomists for standard genome sequencing and annotation.</title>
        <authorList>
            <consortium name="The Broad Institute Genomics Platform"/>
            <consortium name="The Broad Institute Genome Sequencing Center for Infectious Disease"/>
            <person name="Wu L."/>
            <person name="Ma J."/>
        </authorList>
    </citation>
    <scope>NUCLEOTIDE SEQUENCE [LARGE SCALE GENOMIC DNA]</scope>
    <source>
        <strain evidence="2">CGMCC 1.15420</strain>
    </source>
</reference>
<name>A0ABQ1VQH3_9BACL</name>
<evidence type="ECO:0000313" key="2">
    <source>
        <dbReference type="Proteomes" id="UP000608420"/>
    </source>
</evidence>
<dbReference type="EMBL" id="BMIW01000002">
    <property type="protein sequence ID" value="GGF85564.1"/>
    <property type="molecule type" value="Genomic_DNA"/>
</dbReference>
<evidence type="ECO:0008006" key="3">
    <source>
        <dbReference type="Google" id="ProtNLM"/>
    </source>
</evidence>
<dbReference type="Proteomes" id="UP000608420">
    <property type="component" value="Unassembled WGS sequence"/>
</dbReference>